<feature type="signal peptide" evidence="1">
    <location>
        <begin position="1"/>
        <end position="18"/>
    </location>
</feature>
<name>A0A6J1WF31_GALME</name>
<dbReference type="KEGG" id="gmw:113512655"/>
<dbReference type="SUPFAM" id="SSF57302">
    <property type="entry name" value="Snake toxin-like"/>
    <property type="match status" value="1"/>
</dbReference>
<dbReference type="Gene3D" id="2.10.60.10">
    <property type="entry name" value="CD59"/>
    <property type="match status" value="1"/>
</dbReference>
<accession>A0A6J1WF31</accession>
<gene>
    <name evidence="3" type="primary">LOC113512655</name>
</gene>
<dbReference type="GeneID" id="113512655"/>
<protein>
    <submittedName>
        <fullName evidence="3">Uncharacterized protein LOC113512655 isoform X1</fullName>
    </submittedName>
</protein>
<dbReference type="Proteomes" id="UP001652740">
    <property type="component" value="Unplaced"/>
</dbReference>
<evidence type="ECO:0000313" key="2">
    <source>
        <dbReference type="Proteomes" id="UP001652740"/>
    </source>
</evidence>
<organism evidence="2 3">
    <name type="scientific">Galleria mellonella</name>
    <name type="common">Greater wax moth</name>
    <dbReference type="NCBI Taxonomy" id="7137"/>
    <lineage>
        <taxon>Eukaryota</taxon>
        <taxon>Metazoa</taxon>
        <taxon>Ecdysozoa</taxon>
        <taxon>Arthropoda</taxon>
        <taxon>Hexapoda</taxon>
        <taxon>Insecta</taxon>
        <taxon>Pterygota</taxon>
        <taxon>Neoptera</taxon>
        <taxon>Endopterygota</taxon>
        <taxon>Lepidoptera</taxon>
        <taxon>Glossata</taxon>
        <taxon>Ditrysia</taxon>
        <taxon>Pyraloidea</taxon>
        <taxon>Pyralidae</taxon>
        <taxon>Galleriinae</taxon>
        <taxon>Galleria</taxon>
    </lineage>
</organism>
<keyword evidence="2" id="KW-1185">Reference proteome</keyword>
<reference evidence="3" key="1">
    <citation type="submission" date="2025-08" db="UniProtKB">
        <authorList>
            <consortium name="RefSeq"/>
        </authorList>
    </citation>
    <scope>IDENTIFICATION</scope>
    <source>
        <tissue evidence="3">Whole larvae</tissue>
    </source>
</reference>
<proteinExistence type="predicted"/>
<dbReference type="AlphaFoldDB" id="A0A6J1WF31"/>
<dbReference type="InParanoid" id="A0A6J1WF31"/>
<feature type="chain" id="PRO_5046415385" evidence="1">
    <location>
        <begin position="19"/>
        <end position="155"/>
    </location>
</feature>
<sequence>MIVIYLFIPILIFYNTHCLLCYNGTFSNMNYGDDPLKFSGLFSPSHRTTRRTRCALTILCPENAMCFIRSWSARTHYAWIVQRGCYQTAKDDPLPKTMIIPTRVRTCKHERLVDAEYKVCLCQADWCNRSTDVLIQLKYLPINMAFISLYSILIN</sequence>
<dbReference type="InterPro" id="IPR045860">
    <property type="entry name" value="Snake_toxin-like_sf"/>
</dbReference>
<evidence type="ECO:0000256" key="1">
    <source>
        <dbReference type="SAM" id="SignalP"/>
    </source>
</evidence>
<keyword evidence="1" id="KW-0732">Signal</keyword>
<evidence type="ECO:0000313" key="3">
    <source>
        <dbReference type="RefSeq" id="XP_026752378.3"/>
    </source>
</evidence>
<dbReference type="RefSeq" id="XP_026752378.3">
    <property type="nucleotide sequence ID" value="XM_026896577.3"/>
</dbReference>